<keyword evidence="3" id="KW-1185">Reference proteome</keyword>
<evidence type="ECO:0000313" key="2">
    <source>
        <dbReference type="EMBL" id="UTR78893.1"/>
    </source>
</evidence>
<accession>A0ABY5F5D4</accession>
<dbReference type="RefSeq" id="WP_229866181.1">
    <property type="nucleotide sequence ID" value="NZ_BMSP01000022.1"/>
</dbReference>
<gene>
    <name evidence="2" type="ORF">NLU04_10725</name>
</gene>
<evidence type="ECO:0000313" key="3">
    <source>
        <dbReference type="Proteomes" id="UP001058236"/>
    </source>
</evidence>
<feature type="region of interest" description="Disordered" evidence="1">
    <location>
        <begin position="1"/>
        <end position="32"/>
    </location>
</feature>
<dbReference type="Proteomes" id="UP001058236">
    <property type="component" value="Chromosome"/>
</dbReference>
<reference evidence="2" key="1">
    <citation type="submission" date="2022-07" db="EMBL/GenBank/DDBJ databases">
        <title>Genomic of Streptomyces cavourensis F2.</title>
        <authorList>
            <person name="Hu S."/>
            <person name="Liang W."/>
        </authorList>
    </citation>
    <scope>NUCLEOTIDE SEQUENCE</scope>
    <source>
        <strain evidence="2">F2</strain>
    </source>
</reference>
<sequence>MPGGGACGWITTTARGGSREQGTEKNGAAADRANAEARAVRAAPSSMPAPVRPWGFVPAGLAQPARLWHAPADQGVPLRAAEALFPVARLTERREPDHIPSGETLRELFGELGGAGLQSTPRRHSRISRWPR</sequence>
<dbReference type="EMBL" id="CP101397">
    <property type="protein sequence ID" value="UTR78893.1"/>
    <property type="molecule type" value="Genomic_DNA"/>
</dbReference>
<evidence type="ECO:0000256" key="1">
    <source>
        <dbReference type="SAM" id="MobiDB-lite"/>
    </source>
</evidence>
<dbReference type="GeneID" id="97762872"/>
<organism evidence="2 3">
    <name type="scientific">Streptomyces cavourensis</name>
    <dbReference type="NCBI Taxonomy" id="67258"/>
    <lineage>
        <taxon>Bacteria</taxon>
        <taxon>Bacillati</taxon>
        <taxon>Actinomycetota</taxon>
        <taxon>Actinomycetes</taxon>
        <taxon>Kitasatosporales</taxon>
        <taxon>Streptomycetaceae</taxon>
        <taxon>Streptomyces</taxon>
    </lineage>
</organism>
<proteinExistence type="predicted"/>
<name>A0ABY5F5D4_9ACTN</name>
<protein>
    <submittedName>
        <fullName evidence="2">Uncharacterized protein</fullName>
    </submittedName>
</protein>